<evidence type="ECO:0000313" key="1">
    <source>
        <dbReference type="EMBL" id="QSX35815.1"/>
    </source>
</evidence>
<dbReference type="RefSeq" id="WP_207379275.1">
    <property type="nucleotide sequence ID" value="NZ_CP071502.1"/>
</dbReference>
<sequence length="204" mass="22142">MSLTLAQLQRDWQPFADDIQALAQSLDLMDTAQGWHCDHVALRVNSTAAAEALVQEFEAIGTVISNNLINGRPILIIALDEPLQLGPWSIDCVELPFPGEKRYPKEGWEHIELVFPCKAADCDALEAALEQALPTVAKRIKAPGTLRIKASSPQGEHERLANPTLAFSDDKVCIKLHPHGIRDIIASENASVVASVSANKKAAP</sequence>
<dbReference type="PANTHER" id="PTHR37519">
    <property type="match status" value="1"/>
</dbReference>
<dbReference type="Gene3D" id="3.10.180.10">
    <property type="entry name" value="2,3-Dihydroxybiphenyl 1,2-Dioxygenase, domain 1"/>
    <property type="match status" value="1"/>
</dbReference>
<dbReference type="Proteomes" id="UP000663207">
    <property type="component" value="Chromosome"/>
</dbReference>
<protein>
    <submittedName>
        <fullName evidence="1">VOC family protein</fullName>
    </submittedName>
</protein>
<dbReference type="InterPro" id="IPR010393">
    <property type="entry name" value="DUF991_YecM-like"/>
</dbReference>
<gene>
    <name evidence="1" type="ORF">JYB85_10570</name>
</gene>
<proteinExistence type="predicted"/>
<dbReference type="Pfam" id="PF06185">
    <property type="entry name" value="YecM"/>
    <property type="match status" value="1"/>
</dbReference>
<dbReference type="InterPro" id="IPR029068">
    <property type="entry name" value="Glyas_Bleomycin-R_OHBP_Dase"/>
</dbReference>
<evidence type="ECO:0000313" key="2">
    <source>
        <dbReference type="Proteomes" id="UP000663207"/>
    </source>
</evidence>
<dbReference type="EMBL" id="CP071502">
    <property type="protein sequence ID" value="QSX35815.1"/>
    <property type="molecule type" value="Genomic_DNA"/>
</dbReference>
<dbReference type="PANTHER" id="PTHR37519:SF1">
    <property type="entry name" value="DIHYDROXYBIPHENYL DIOXYGENASE DOMAIN-CONTAINING PROTEIN"/>
    <property type="match status" value="1"/>
</dbReference>
<accession>A0ABX7QXX3</accession>
<reference evidence="1 2" key="1">
    <citation type="submission" date="2021-03" db="EMBL/GenBank/DDBJ databases">
        <title>Novel species identification of genus Shewanella.</title>
        <authorList>
            <person name="Liu G."/>
            <person name="Zhang Q."/>
        </authorList>
    </citation>
    <scope>NUCLEOTIDE SEQUENCE [LARGE SCALE GENOMIC DNA]</scope>
    <source>
        <strain evidence="1 2">FJAT-52962</strain>
    </source>
</reference>
<keyword evidence="2" id="KW-1185">Reference proteome</keyword>
<dbReference type="NCBIfam" id="NF008683">
    <property type="entry name" value="PRK11700.1-6"/>
    <property type="match status" value="1"/>
</dbReference>
<dbReference type="SUPFAM" id="SSF54593">
    <property type="entry name" value="Glyoxalase/Bleomycin resistance protein/Dihydroxybiphenyl dioxygenase"/>
    <property type="match status" value="1"/>
</dbReference>
<name>A0ABX7QXX3_9GAMM</name>
<organism evidence="1 2">
    <name type="scientific">Shewanella sedimentimangrovi</name>
    <dbReference type="NCBI Taxonomy" id="2814293"/>
    <lineage>
        <taxon>Bacteria</taxon>
        <taxon>Pseudomonadati</taxon>
        <taxon>Pseudomonadota</taxon>
        <taxon>Gammaproteobacteria</taxon>
        <taxon>Alteromonadales</taxon>
        <taxon>Shewanellaceae</taxon>
        <taxon>Shewanella</taxon>
    </lineage>
</organism>